<reference evidence="2 3" key="1">
    <citation type="submission" date="2017-11" db="EMBL/GenBank/DDBJ databases">
        <title>De novo assembly and phasing of dikaryotic genomes from two isolates of Puccinia coronata f. sp. avenae, the causal agent of oat crown rust.</title>
        <authorList>
            <person name="Miller M.E."/>
            <person name="Zhang Y."/>
            <person name="Omidvar V."/>
            <person name="Sperschneider J."/>
            <person name="Schwessinger B."/>
            <person name="Raley C."/>
            <person name="Palmer J.M."/>
            <person name="Garnica D."/>
            <person name="Upadhyaya N."/>
            <person name="Rathjen J."/>
            <person name="Taylor J.M."/>
            <person name="Park R.F."/>
            <person name="Dodds P.N."/>
            <person name="Hirsch C.D."/>
            <person name="Kianian S.F."/>
            <person name="Figueroa M."/>
        </authorList>
    </citation>
    <scope>NUCLEOTIDE SEQUENCE [LARGE SCALE GENOMIC DNA]</scope>
    <source>
        <strain evidence="2">12SD80</strain>
    </source>
</reference>
<dbReference type="Proteomes" id="UP000235392">
    <property type="component" value="Unassembled WGS sequence"/>
</dbReference>
<comment type="caution">
    <text evidence="2">The sequence shown here is derived from an EMBL/GenBank/DDBJ whole genome shotgun (WGS) entry which is preliminary data.</text>
</comment>
<dbReference type="EMBL" id="PGCI01000664">
    <property type="protein sequence ID" value="PLW22413.1"/>
    <property type="molecule type" value="Genomic_DNA"/>
</dbReference>
<sequence>MTRTDSMTESHAASTCNTTPRARLRKIPIDQPTRCRNTQHLAADPPRTPRRIGLLLIAVPTSTQQAMGGRQSAIIQSQTSQTPPTKTTGPPIDQPTPMFESPCELRWTIHFGRRPILIPASHPQHQLIMAPKAPKAPKEPKVPDDSDSITEVAEPHVPALHGRTRKANAVPAAPPSNVVSATRRRESGGGEPADKRRRVFEWTDNCFIDLIRFVGRLYKKHREFVDTKDYIHLANAFIDAYGCIRGQYPRLSAVRLDAMLTEYCQLIKIWLKIQKDVNTSVKDIDLDVSTRLESRGMDPTIFFLLKDAVDESREVKMTEFWKSFKLSPPVPGLARALFFLLEATRAKFEAREELATIDRLHQRQKLLSQKMKEEIRYNKWTMEQEALHDATINNINEDLENLAGETVEANEIRRGHDSNILSLSTRFCFPDSKEAR</sequence>
<feature type="compositionally biased region" description="Low complexity" evidence="1">
    <location>
        <begin position="167"/>
        <end position="181"/>
    </location>
</feature>
<name>A0A2N5TA79_9BASI</name>
<feature type="compositionally biased region" description="Basic and acidic residues" evidence="1">
    <location>
        <begin position="183"/>
        <end position="193"/>
    </location>
</feature>
<evidence type="ECO:0000313" key="3">
    <source>
        <dbReference type="Proteomes" id="UP000235392"/>
    </source>
</evidence>
<gene>
    <name evidence="2" type="ORF">PCASD_13466</name>
</gene>
<feature type="region of interest" description="Disordered" evidence="1">
    <location>
        <begin position="68"/>
        <end position="97"/>
    </location>
</feature>
<proteinExistence type="predicted"/>
<organism evidence="2 3">
    <name type="scientific">Puccinia coronata f. sp. avenae</name>
    <dbReference type="NCBI Taxonomy" id="200324"/>
    <lineage>
        <taxon>Eukaryota</taxon>
        <taxon>Fungi</taxon>
        <taxon>Dikarya</taxon>
        <taxon>Basidiomycota</taxon>
        <taxon>Pucciniomycotina</taxon>
        <taxon>Pucciniomycetes</taxon>
        <taxon>Pucciniales</taxon>
        <taxon>Pucciniaceae</taxon>
        <taxon>Puccinia</taxon>
    </lineage>
</organism>
<feature type="compositionally biased region" description="Polar residues" evidence="1">
    <location>
        <begin position="1"/>
        <end position="20"/>
    </location>
</feature>
<evidence type="ECO:0000256" key="1">
    <source>
        <dbReference type="SAM" id="MobiDB-lite"/>
    </source>
</evidence>
<dbReference type="AlphaFoldDB" id="A0A2N5TA79"/>
<feature type="region of interest" description="Disordered" evidence="1">
    <location>
        <begin position="1"/>
        <end position="22"/>
    </location>
</feature>
<accession>A0A2N5TA79</accession>
<protein>
    <submittedName>
        <fullName evidence="2">Uncharacterized protein</fullName>
    </submittedName>
</protein>
<feature type="compositionally biased region" description="Low complexity" evidence="1">
    <location>
        <begin position="71"/>
        <end position="91"/>
    </location>
</feature>
<evidence type="ECO:0000313" key="2">
    <source>
        <dbReference type="EMBL" id="PLW22413.1"/>
    </source>
</evidence>
<feature type="region of interest" description="Disordered" evidence="1">
    <location>
        <begin position="163"/>
        <end position="193"/>
    </location>
</feature>